<evidence type="ECO:0000256" key="5">
    <source>
        <dbReference type="ARBA" id="ARBA00023277"/>
    </source>
</evidence>
<dbReference type="AlphaFoldDB" id="A0A1H6YP68"/>
<dbReference type="SUPFAM" id="SSF49384">
    <property type="entry name" value="Carbohydrate-binding domain"/>
    <property type="match status" value="1"/>
</dbReference>
<feature type="compositionally biased region" description="Low complexity" evidence="8">
    <location>
        <begin position="457"/>
        <end position="468"/>
    </location>
</feature>
<protein>
    <recommendedName>
        <fullName evidence="2">cellulase</fullName>
        <ecNumber evidence="2">3.2.1.4</ecNumber>
    </recommendedName>
</protein>
<dbReference type="Proteomes" id="UP000198707">
    <property type="component" value="Unassembled WGS sequence"/>
</dbReference>
<dbReference type="EC" id="3.2.1.4" evidence="2"/>
<dbReference type="InterPro" id="IPR018087">
    <property type="entry name" value="Glyco_hydro_5_CS"/>
</dbReference>
<dbReference type="InterPro" id="IPR036116">
    <property type="entry name" value="FN3_sf"/>
</dbReference>
<dbReference type="PROSITE" id="PS51173">
    <property type="entry name" value="CBM2"/>
    <property type="match status" value="1"/>
</dbReference>
<dbReference type="InterPro" id="IPR003961">
    <property type="entry name" value="FN3_dom"/>
</dbReference>
<dbReference type="PANTHER" id="PTHR35923:SF2">
    <property type="entry name" value="ENDOGLUCANASE"/>
    <property type="match status" value="1"/>
</dbReference>
<evidence type="ECO:0000256" key="9">
    <source>
        <dbReference type="SAM" id="SignalP"/>
    </source>
</evidence>
<dbReference type="GO" id="GO:0030247">
    <property type="term" value="F:polysaccharide binding"/>
    <property type="evidence" value="ECO:0007669"/>
    <property type="project" value="UniProtKB-UniRule"/>
</dbReference>
<dbReference type="InterPro" id="IPR008965">
    <property type="entry name" value="CBM2/CBM3_carb-bd_dom_sf"/>
</dbReference>
<keyword evidence="13" id="KW-1185">Reference proteome</keyword>
<keyword evidence="7" id="KW-0624">Polysaccharide degradation</keyword>
<evidence type="ECO:0000313" key="13">
    <source>
        <dbReference type="Proteomes" id="UP000198707"/>
    </source>
</evidence>
<keyword evidence="5" id="KW-0119">Carbohydrate metabolism</keyword>
<keyword evidence="3" id="KW-0378">Hydrolase</keyword>
<dbReference type="OrthoDB" id="4902692at2"/>
<organism evidence="12 13">
    <name type="scientific">Micromonospora phaseoli</name>
    <dbReference type="NCBI Taxonomy" id="1144548"/>
    <lineage>
        <taxon>Bacteria</taxon>
        <taxon>Bacillati</taxon>
        <taxon>Actinomycetota</taxon>
        <taxon>Actinomycetes</taxon>
        <taxon>Micromonosporales</taxon>
        <taxon>Micromonosporaceae</taxon>
        <taxon>Micromonospora</taxon>
    </lineage>
</organism>
<dbReference type="Gene3D" id="3.20.20.80">
    <property type="entry name" value="Glycosidases"/>
    <property type="match status" value="1"/>
</dbReference>
<dbReference type="STRING" id="1144548.SAMN05443287_104164"/>
<keyword evidence="6" id="KW-0326">Glycosidase</keyword>
<dbReference type="GO" id="GO:0030245">
    <property type="term" value="P:cellulose catabolic process"/>
    <property type="evidence" value="ECO:0007669"/>
    <property type="project" value="UniProtKB-KW"/>
</dbReference>
<dbReference type="PROSITE" id="PS00659">
    <property type="entry name" value="GLYCOSYL_HYDROL_F5"/>
    <property type="match status" value="1"/>
</dbReference>
<keyword evidence="9" id="KW-0732">Signal</keyword>
<dbReference type="PANTHER" id="PTHR35923">
    <property type="entry name" value="MAJOR EXTRACELLULAR ENDOGLUCANASE"/>
    <property type="match status" value="1"/>
</dbReference>
<reference evidence="13" key="1">
    <citation type="submission" date="2016-10" db="EMBL/GenBank/DDBJ databases">
        <authorList>
            <person name="Varghese N."/>
            <person name="Submissions S."/>
        </authorList>
    </citation>
    <scope>NUCLEOTIDE SEQUENCE [LARGE SCALE GENOMIC DNA]</scope>
    <source>
        <strain evidence="13">CGMCC 4.7038</strain>
    </source>
</reference>
<dbReference type="InterPro" id="IPR017853">
    <property type="entry name" value="GH"/>
</dbReference>
<feature type="domain" description="CBM2" evidence="11">
    <location>
        <begin position="555"/>
        <end position="657"/>
    </location>
</feature>
<feature type="chain" id="PRO_5011547891" description="cellulase" evidence="9">
    <location>
        <begin position="29"/>
        <end position="657"/>
    </location>
</feature>
<evidence type="ECO:0000256" key="8">
    <source>
        <dbReference type="SAM" id="MobiDB-lite"/>
    </source>
</evidence>
<proteinExistence type="predicted"/>
<dbReference type="Gene3D" id="2.60.40.10">
    <property type="entry name" value="Immunoglobulins"/>
    <property type="match status" value="1"/>
</dbReference>
<dbReference type="SUPFAM" id="SSF49265">
    <property type="entry name" value="Fibronectin type III"/>
    <property type="match status" value="1"/>
</dbReference>
<evidence type="ECO:0000256" key="3">
    <source>
        <dbReference type="ARBA" id="ARBA00022801"/>
    </source>
</evidence>
<dbReference type="Pfam" id="PF00553">
    <property type="entry name" value="CBM_2"/>
    <property type="match status" value="1"/>
</dbReference>
<feature type="region of interest" description="Disordered" evidence="8">
    <location>
        <begin position="449"/>
        <end position="468"/>
    </location>
</feature>
<dbReference type="InterPro" id="IPR001919">
    <property type="entry name" value="CBD2"/>
</dbReference>
<dbReference type="SMART" id="SM00637">
    <property type="entry name" value="CBD_II"/>
    <property type="match status" value="1"/>
</dbReference>
<accession>A0A1H6YP68</accession>
<evidence type="ECO:0000256" key="4">
    <source>
        <dbReference type="ARBA" id="ARBA00023001"/>
    </source>
</evidence>
<name>A0A1H6YP68_9ACTN</name>
<dbReference type="GO" id="GO:0008810">
    <property type="term" value="F:cellulase activity"/>
    <property type="evidence" value="ECO:0007669"/>
    <property type="project" value="UniProtKB-EC"/>
</dbReference>
<dbReference type="InterPro" id="IPR001547">
    <property type="entry name" value="Glyco_hydro_5"/>
</dbReference>
<feature type="domain" description="Fibronectin type-III" evidence="10">
    <location>
        <begin position="464"/>
        <end position="554"/>
    </location>
</feature>
<dbReference type="InterPro" id="IPR012291">
    <property type="entry name" value="CBM2_carb-bd_dom_sf"/>
</dbReference>
<dbReference type="RefSeq" id="WP_092379736.1">
    <property type="nucleotide sequence ID" value="NZ_BOPI01000019.1"/>
</dbReference>
<dbReference type="EMBL" id="FNYV01000004">
    <property type="protein sequence ID" value="SEJ39080.1"/>
    <property type="molecule type" value="Genomic_DNA"/>
</dbReference>
<evidence type="ECO:0000256" key="7">
    <source>
        <dbReference type="ARBA" id="ARBA00023326"/>
    </source>
</evidence>
<dbReference type="SMART" id="SM00060">
    <property type="entry name" value="FN3"/>
    <property type="match status" value="1"/>
</dbReference>
<evidence type="ECO:0000256" key="6">
    <source>
        <dbReference type="ARBA" id="ARBA00023295"/>
    </source>
</evidence>
<evidence type="ECO:0000259" key="11">
    <source>
        <dbReference type="PROSITE" id="PS51173"/>
    </source>
</evidence>
<dbReference type="Pfam" id="PF00150">
    <property type="entry name" value="Cellulase"/>
    <property type="match status" value="1"/>
</dbReference>
<feature type="signal peptide" evidence="9">
    <location>
        <begin position="1"/>
        <end position="28"/>
    </location>
</feature>
<dbReference type="Gene3D" id="2.60.40.290">
    <property type="match status" value="1"/>
</dbReference>
<evidence type="ECO:0000256" key="2">
    <source>
        <dbReference type="ARBA" id="ARBA00012601"/>
    </source>
</evidence>
<evidence type="ECO:0000256" key="1">
    <source>
        <dbReference type="ARBA" id="ARBA00000966"/>
    </source>
</evidence>
<gene>
    <name evidence="12" type="ORF">SAMN05443287_104164</name>
</gene>
<dbReference type="CDD" id="cd00063">
    <property type="entry name" value="FN3"/>
    <property type="match status" value="1"/>
</dbReference>
<dbReference type="PROSITE" id="PS50853">
    <property type="entry name" value="FN3"/>
    <property type="match status" value="1"/>
</dbReference>
<evidence type="ECO:0000313" key="12">
    <source>
        <dbReference type="EMBL" id="SEJ39080.1"/>
    </source>
</evidence>
<sequence>MSARTKLRAAATAAIVLLSLAAAPAATAAPTAGSAVAAAPTADWLHTDGNRIVDEAGNQVWLTGANWFGFNASERVFHGLWSGNLESITRQMAERGINIVRVPISTQLLLEWKAGQTTARPNVNTYVNPDLEGLNNLQIFDHWLALCERYGLKVMLDVHSADADNSGHVYPVWWKGSITPELFYQGWEWITTRYRTNDTIVAMDIKNEPHGTPNDPQRAKWDSSTDQDNFKYACETAGRRILAINPNLLILCEGIEIYPRAGATWNSPNTNPDRSPNYHYNWWGGNLRGVAEHPVDLGAQQDQLVYSPHDYGPLVYEQPWFAGDFDKDSLTDDVWRPNWFYIHEQNIAPLLVGEWGGRLGQDARQDRWMAALRDLMVENGIHHTFWCLNPNSGDTGGLLLDDWASWDETKYNQMLKPALWQHNGKFVGLDHQVRLGGANSSTGISLAERYAGGPGPGDTTAPTAPGRPTATEVTATAAALSWTASTDDVGVTSYEVLRATGSGAASVIGTVSGTTYRATNLTASTAYTFTVRARDAAGNVSTASPPLTLTTPADNGSGDAGCAATYRVISSWQGGYQAEVTVRNTGTAATTGWTVGWTLSAGTTVSSLWNGRLTVSGSTVTVRNEPYNGQLAAGTSTTFGLTGGGSGAISNLACVAP</sequence>
<dbReference type="InterPro" id="IPR013783">
    <property type="entry name" value="Ig-like_fold"/>
</dbReference>
<keyword evidence="4" id="KW-0136">Cellulose degradation</keyword>
<dbReference type="Pfam" id="PF00041">
    <property type="entry name" value="fn3"/>
    <property type="match status" value="1"/>
</dbReference>
<comment type="catalytic activity">
    <reaction evidence="1">
        <text>Endohydrolysis of (1-&gt;4)-beta-D-glucosidic linkages in cellulose, lichenin and cereal beta-D-glucans.</text>
        <dbReference type="EC" id="3.2.1.4"/>
    </reaction>
</comment>
<dbReference type="SUPFAM" id="SSF51445">
    <property type="entry name" value="(Trans)glycosidases"/>
    <property type="match status" value="1"/>
</dbReference>
<evidence type="ECO:0000259" key="10">
    <source>
        <dbReference type="PROSITE" id="PS50853"/>
    </source>
</evidence>